<dbReference type="EMBL" id="VITT01000010">
    <property type="protein sequence ID" value="TWB56622.1"/>
    <property type="molecule type" value="Genomic_DNA"/>
</dbReference>
<protein>
    <submittedName>
        <fullName evidence="1">Uncharacterized protein</fullName>
    </submittedName>
</protein>
<gene>
    <name evidence="1" type="ORF">FBZ92_11042</name>
</gene>
<organism evidence="1 2">
    <name type="scientific">Nitrospirillum amazonense</name>
    <dbReference type="NCBI Taxonomy" id="28077"/>
    <lineage>
        <taxon>Bacteria</taxon>
        <taxon>Pseudomonadati</taxon>
        <taxon>Pseudomonadota</taxon>
        <taxon>Alphaproteobacteria</taxon>
        <taxon>Rhodospirillales</taxon>
        <taxon>Azospirillaceae</taxon>
        <taxon>Nitrospirillum</taxon>
    </lineage>
</organism>
<reference evidence="1 2" key="1">
    <citation type="submission" date="2019-06" db="EMBL/GenBank/DDBJ databases">
        <title>Genomic Encyclopedia of Type Strains, Phase IV (KMG-V): Genome sequencing to study the core and pangenomes of soil and plant-associated prokaryotes.</title>
        <authorList>
            <person name="Whitman W."/>
        </authorList>
    </citation>
    <scope>NUCLEOTIDE SEQUENCE [LARGE SCALE GENOMIC DNA]</scope>
    <source>
        <strain evidence="1 2">BR 11140</strain>
    </source>
</reference>
<proteinExistence type="predicted"/>
<sequence>MPLSAYSDPTVFALALSQAPQLRGIRHPGHINVLVSWMRAGGGIGGCPAWPTLQESVYAPYREFLAVADLRQIPARWREVGWSAGSLLASRLDIDAPGALLSQIGKTAGPNYDELPGAADFLGLLALPVSHIAHGRRHSLLSVFILGL</sequence>
<dbReference type="AlphaFoldDB" id="A0A560IC48"/>
<name>A0A560IC48_9PROT</name>
<accession>A0A560IC48</accession>
<evidence type="ECO:0000313" key="2">
    <source>
        <dbReference type="Proteomes" id="UP000318050"/>
    </source>
</evidence>
<evidence type="ECO:0000313" key="1">
    <source>
        <dbReference type="EMBL" id="TWB56622.1"/>
    </source>
</evidence>
<comment type="caution">
    <text evidence="1">The sequence shown here is derived from an EMBL/GenBank/DDBJ whole genome shotgun (WGS) entry which is preliminary data.</text>
</comment>
<dbReference type="Proteomes" id="UP000318050">
    <property type="component" value="Unassembled WGS sequence"/>
</dbReference>